<organism evidence="5 6">
    <name type="scientific">Ewingella americana (strain ATCC 33852 / DSM 4580 / CCUG 14506 / JCM 5911 / LMG 7869 / NCTC 12157 / CDC 1468-78)</name>
    <dbReference type="NCBI Taxonomy" id="910964"/>
    <lineage>
        <taxon>Bacteria</taxon>
        <taxon>Pseudomonadati</taxon>
        <taxon>Pseudomonadota</taxon>
        <taxon>Gammaproteobacteria</taxon>
        <taxon>Enterobacterales</taxon>
        <taxon>Yersiniaceae</taxon>
        <taxon>Ewingella</taxon>
    </lineage>
</organism>
<evidence type="ECO:0000256" key="2">
    <source>
        <dbReference type="ARBA" id="ARBA00022803"/>
    </source>
</evidence>
<dbReference type="PANTHER" id="PTHR44943:SF4">
    <property type="entry name" value="TPR REPEAT-CONTAINING PROTEIN MJ0798"/>
    <property type="match status" value="1"/>
</dbReference>
<accession>A0A085G8J1</accession>
<keyword evidence="6" id="KW-1185">Reference proteome</keyword>
<dbReference type="PROSITE" id="PS50005">
    <property type="entry name" value="TPR"/>
    <property type="match status" value="1"/>
</dbReference>
<evidence type="ECO:0000313" key="5">
    <source>
        <dbReference type="EMBL" id="KFC80036.1"/>
    </source>
</evidence>
<dbReference type="InterPro" id="IPR011990">
    <property type="entry name" value="TPR-like_helical_dom_sf"/>
</dbReference>
<dbReference type="InterPro" id="IPR041656">
    <property type="entry name" value="TPR_5"/>
</dbReference>
<evidence type="ECO:0000313" key="6">
    <source>
        <dbReference type="Proteomes" id="UP000028640"/>
    </source>
</evidence>
<keyword evidence="1" id="KW-0677">Repeat</keyword>
<dbReference type="PANTHER" id="PTHR44943">
    <property type="entry name" value="CELLULOSE SYNTHASE OPERON PROTEIN C"/>
    <property type="match status" value="1"/>
</dbReference>
<evidence type="ECO:0000259" key="4">
    <source>
        <dbReference type="Pfam" id="PF12688"/>
    </source>
</evidence>
<name>A0A085G8J1_EWIA3</name>
<feature type="repeat" description="TPR" evidence="3">
    <location>
        <begin position="69"/>
        <end position="102"/>
    </location>
</feature>
<dbReference type="Gene3D" id="1.25.40.10">
    <property type="entry name" value="Tetratricopeptide repeat domain"/>
    <property type="match status" value="1"/>
</dbReference>
<dbReference type="EMBL" id="JMPJ01000061">
    <property type="protein sequence ID" value="KFC80036.1"/>
    <property type="molecule type" value="Genomic_DNA"/>
</dbReference>
<dbReference type="RefSeq" id="WP_034792071.1">
    <property type="nucleotide sequence ID" value="NZ_JMPJ01000061.1"/>
</dbReference>
<feature type="domain" description="Tetratrico peptide repeat group 5" evidence="4">
    <location>
        <begin position="33"/>
        <end position="153"/>
    </location>
</feature>
<dbReference type="Pfam" id="PF12688">
    <property type="entry name" value="TPR_5"/>
    <property type="match status" value="1"/>
</dbReference>
<reference evidence="5 6" key="1">
    <citation type="submission" date="2014-05" db="EMBL/GenBank/DDBJ databases">
        <title>ATOL: Assembling a taxonomically balanced genome-scale reconstruction of the evolutionary history of the Enterobacteriaceae.</title>
        <authorList>
            <person name="Plunkett G.III."/>
            <person name="Neeno-Eckwall E.C."/>
            <person name="Glasner J.D."/>
            <person name="Perna N.T."/>
        </authorList>
    </citation>
    <scope>NUCLEOTIDE SEQUENCE [LARGE SCALE GENOMIC DNA]</scope>
    <source>
        <strain evidence="5 6">ATCC 33852</strain>
    </source>
</reference>
<dbReference type="SMART" id="SM00028">
    <property type="entry name" value="TPR"/>
    <property type="match status" value="2"/>
</dbReference>
<dbReference type="InterPro" id="IPR019734">
    <property type="entry name" value="TPR_rpt"/>
</dbReference>
<protein>
    <recommendedName>
        <fullName evidence="4">Tetratrico peptide repeat group 5 domain-containing protein</fullName>
    </recommendedName>
</protein>
<dbReference type="eggNOG" id="COG0457">
    <property type="taxonomic scope" value="Bacteria"/>
</dbReference>
<dbReference type="Proteomes" id="UP000028640">
    <property type="component" value="Unassembled WGS sequence"/>
</dbReference>
<keyword evidence="2 3" id="KW-0802">TPR repeat</keyword>
<gene>
    <name evidence="5" type="ORF">GEAM_2555</name>
</gene>
<comment type="caution">
    <text evidence="5">The sequence shown here is derived from an EMBL/GenBank/DDBJ whole genome shotgun (WGS) entry which is preliminary data.</text>
</comment>
<dbReference type="PROSITE" id="PS50293">
    <property type="entry name" value="TPR_REGION"/>
    <property type="match status" value="1"/>
</dbReference>
<evidence type="ECO:0000256" key="3">
    <source>
        <dbReference type="PROSITE-ProRule" id="PRU00339"/>
    </source>
</evidence>
<dbReference type="GeneID" id="78382774"/>
<dbReference type="STRING" id="910964.GEAM_2555"/>
<evidence type="ECO:0000256" key="1">
    <source>
        <dbReference type="ARBA" id="ARBA00022737"/>
    </source>
</evidence>
<proteinExistence type="predicted"/>
<dbReference type="SUPFAM" id="SSF48452">
    <property type="entry name" value="TPR-like"/>
    <property type="match status" value="1"/>
</dbReference>
<sequence length="157" mass="17668">MLETIENLSAQGRYEEALQSALGALASSPQNPQLLYNVASLYDCLGLEQQAIPFYQAAINHQLSGQDLRDAYLGLGSTYRALGRYQESLETFDTGLRLFPNASEIRMFRAMTLYNLGHAKEAVAQLLMLLMNSNSSEEIIRYKKAITFYSDDLDRIE</sequence>
<dbReference type="AlphaFoldDB" id="A0A085G8J1"/>
<dbReference type="OrthoDB" id="193829at2"/>
<dbReference type="InterPro" id="IPR051685">
    <property type="entry name" value="Ycf3/AcsC/BcsC/TPR_MFPF"/>
</dbReference>